<proteinExistence type="predicted"/>
<name>A0A1I8AT67_9BILA</name>
<protein>
    <submittedName>
        <fullName evidence="3">SH3 domain-containing protein</fullName>
    </submittedName>
</protein>
<feature type="chain" id="PRO_5009315116" evidence="1">
    <location>
        <begin position="29"/>
        <end position="91"/>
    </location>
</feature>
<accession>A0A1I8AT67</accession>
<reference evidence="3" key="1">
    <citation type="submission" date="2016-11" db="UniProtKB">
        <authorList>
            <consortium name="WormBaseParasite"/>
        </authorList>
    </citation>
    <scope>IDENTIFICATION</scope>
</reference>
<dbReference type="AlphaFoldDB" id="A0A1I8AT67"/>
<keyword evidence="1" id="KW-0732">Signal</keyword>
<evidence type="ECO:0000256" key="1">
    <source>
        <dbReference type="SAM" id="SignalP"/>
    </source>
</evidence>
<keyword evidence="2" id="KW-1185">Reference proteome</keyword>
<evidence type="ECO:0000313" key="3">
    <source>
        <dbReference type="WBParaSite" id="L893_g8815.t1"/>
    </source>
</evidence>
<sequence length="91" mass="9766">MFAARPVELFCAFLAAFGLLVFSSRVVAEPSWTNPLDDSELYGLDDGVVVSHAFVQTGDELRLFSDVSQYERATKNGTPEAPGALVPADDG</sequence>
<evidence type="ECO:0000313" key="2">
    <source>
        <dbReference type="Proteomes" id="UP000095287"/>
    </source>
</evidence>
<feature type="signal peptide" evidence="1">
    <location>
        <begin position="1"/>
        <end position="28"/>
    </location>
</feature>
<dbReference type="Proteomes" id="UP000095287">
    <property type="component" value="Unplaced"/>
</dbReference>
<organism evidence="2 3">
    <name type="scientific">Steinernema glaseri</name>
    <dbReference type="NCBI Taxonomy" id="37863"/>
    <lineage>
        <taxon>Eukaryota</taxon>
        <taxon>Metazoa</taxon>
        <taxon>Ecdysozoa</taxon>
        <taxon>Nematoda</taxon>
        <taxon>Chromadorea</taxon>
        <taxon>Rhabditida</taxon>
        <taxon>Tylenchina</taxon>
        <taxon>Panagrolaimomorpha</taxon>
        <taxon>Strongyloidoidea</taxon>
        <taxon>Steinernematidae</taxon>
        <taxon>Steinernema</taxon>
    </lineage>
</organism>
<dbReference type="WBParaSite" id="L893_g8815.t1">
    <property type="protein sequence ID" value="L893_g8815.t1"/>
    <property type="gene ID" value="L893_g8815"/>
</dbReference>